<dbReference type="EMBL" id="MASR01000001">
    <property type="protein sequence ID" value="OFE13451.1"/>
    <property type="molecule type" value="Genomic_DNA"/>
</dbReference>
<evidence type="ECO:0008006" key="4">
    <source>
        <dbReference type="Google" id="ProtNLM"/>
    </source>
</evidence>
<dbReference type="RefSeq" id="WP_070117668.1">
    <property type="nucleotide sequence ID" value="NZ_MASR01000001.1"/>
</dbReference>
<sequence length="176" mass="19870">MSQAENPDYIREKLTDEIDSLKRVNKQFVALRNWTVTICLASLAFAITTFVQIRLGGVMLYAWLAAIALASLAISTAGAFYLRLCHEFGNLASDTIQLDSLAPKLIELAQSSDAPPEEFEKLKRLLELMTDKQKKLEITEEIDPYGELRRFLFTAAFFAVGLVSFLLYLFIYLFTG</sequence>
<feature type="transmembrane region" description="Helical" evidence="1">
    <location>
        <begin position="31"/>
        <end position="53"/>
    </location>
</feature>
<reference evidence="3" key="1">
    <citation type="submission" date="2016-07" db="EMBL/GenBank/DDBJ databases">
        <authorList>
            <person name="Florea S."/>
            <person name="Webb J.S."/>
            <person name="Jaromczyk J."/>
            <person name="Schardl C.L."/>
        </authorList>
    </citation>
    <scope>NUCLEOTIDE SEQUENCE [LARGE SCALE GENOMIC DNA]</scope>
    <source>
        <strain evidence="3">KCTC 42131</strain>
    </source>
</reference>
<evidence type="ECO:0000313" key="2">
    <source>
        <dbReference type="EMBL" id="OFE13451.1"/>
    </source>
</evidence>
<evidence type="ECO:0000256" key="1">
    <source>
        <dbReference type="SAM" id="Phobius"/>
    </source>
</evidence>
<evidence type="ECO:0000313" key="3">
    <source>
        <dbReference type="Proteomes" id="UP000175669"/>
    </source>
</evidence>
<dbReference type="AlphaFoldDB" id="A0A1E8CLU9"/>
<keyword evidence="1" id="KW-1133">Transmembrane helix</keyword>
<comment type="caution">
    <text evidence="2">The sequence shown here is derived from an EMBL/GenBank/DDBJ whole genome shotgun (WGS) entry which is preliminary data.</text>
</comment>
<name>A0A1E8CLU9_9GAMM</name>
<organism evidence="2 3">
    <name type="scientific">Pseudohongiella acticola</name>
    <dbReference type="NCBI Taxonomy" id="1524254"/>
    <lineage>
        <taxon>Bacteria</taxon>
        <taxon>Pseudomonadati</taxon>
        <taxon>Pseudomonadota</taxon>
        <taxon>Gammaproteobacteria</taxon>
        <taxon>Pseudomonadales</taxon>
        <taxon>Pseudohongiellaceae</taxon>
        <taxon>Pseudohongiella</taxon>
    </lineage>
</organism>
<dbReference type="STRING" id="1524254.PHACT_10140"/>
<proteinExistence type="predicted"/>
<keyword evidence="1" id="KW-0472">Membrane</keyword>
<gene>
    <name evidence="2" type="ORF">PHACT_10140</name>
</gene>
<feature type="transmembrane region" description="Helical" evidence="1">
    <location>
        <begin position="59"/>
        <end position="82"/>
    </location>
</feature>
<feature type="transmembrane region" description="Helical" evidence="1">
    <location>
        <begin position="151"/>
        <end position="174"/>
    </location>
</feature>
<accession>A0A1E8CLU9</accession>
<keyword evidence="1" id="KW-0812">Transmembrane</keyword>
<keyword evidence="3" id="KW-1185">Reference proteome</keyword>
<protein>
    <recommendedName>
        <fullName evidence="4">SMODS and SLOG-associating 2TM effector domain-containing protein</fullName>
    </recommendedName>
</protein>
<dbReference type="Proteomes" id="UP000175669">
    <property type="component" value="Unassembled WGS sequence"/>
</dbReference>